<dbReference type="GO" id="GO:0008270">
    <property type="term" value="F:zinc ion binding"/>
    <property type="evidence" value="ECO:0007669"/>
    <property type="project" value="UniProtKB-KW"/>
</dbReference>
<dbReference type="SUPFAM" id="SSF57850">
    <property type="entry name" value="RING/U-box"/>
    <property type="match status" value="1"/>
</dbReference>
<dbReference type="Gene3D" id="3.30.40.10">
    <property type="entry name" value="Zinc/RING finger domain, C3HC4 (zinc finger)"/>
    <property type="match status" value="1"/>
</dbReference>
<dbReference type="GO" id="GO:0016567">
    <property type="term" value="P:protein ubiquitination"/>
    <property type="evidence" value="ECO:0007669"/>
    <property type="project" value="TreeGrafter"/>
</dbReference>
<proteinExistence type="predicted"/>
<dbReference type="SMART" id="SM00184">
    <property type="entry name" value="RING"/>
    <property type="match status" value="1"/>
</dbReference>
<name>A0A7N1A7H5_KALFE</name>
<evidence type="ECO:0000313" key="3">
    <source>
        <dbReference type="EnsemblPlants" id="Kaladp0867s0038.3.v1.1"/>
    </source>
</evidence>
<dbReference type="OMA" id="GGNCYQM"/>
<evidence type="ECO:0000313" key="4">
    <source>
        <dbReference type="Proteomes" id="UP000594263"/>
    </source>
</evidence>
<dbReference type="Proteomes" id="UP000594263">
    <property type="component" value="Unplaced"/>
</dbReference>
<feature type="domain" description="RING-type" evidence="2">
    <location>
        <begin position="157"/>
        <end position="195"/>
    </location>
</feature>
<dbReference type="InterPro" id="IPR013083">
    <property type="entry name" value="Znf_RING/FYVE/PHD"/>
</dbReference>
<keyword evidence="1" id="KW-0862">Zinc</keyword>
<evidence type="ECO:0000256" key="1">
    <source>
        <dbReference type="PROSITE-ProRule" id="PRU00175"/>
    </source>
</evidence>
<dbReference type="PROSITE" id="PS50089">
    <property type="entry name" value="ZF_RING_2"/>
    <property type="match status" value="1"/>
</dbReference>
<sequence>MRIAEGGRGTMRQTRTSCYRESIRALEADVQHANALAAGLPTDHDGDIIQIRLSYSPFAPLLVRLIEWLDYSCTDRFPSYLGLLHILVYKVYVDGTPSLSSQDRKASLSEFYAVIYPSLMLLQEDIQALKSEEAAERYGVEQFTKHLEKDSMREDECTICMDSSNKIVLPSCAHSMCSNCFHDWNWRSQTCPFCRGSLESIEIGDLWVLTGTTEVIDTTTLAKQNLWRFYRFIDNLPLAMPDNHLFIFDYLI</sequence>
<keyword evidence="4" id="KW-1185">Reference proteome</keyword>
<dbReference type="InterPro" id="IPR001841">
    <property type="entry name" value="Znf_RING"/>
</dbReference>
<protein>
    <recommendedName>
        <fullName evidence="2">RING-type domain-containing protein</fullName>
    </recommendedName>
</protein>
<dbReference type="GO" id="GO:0061630">
    <property type="term" value="F:ubiquitin protein ligase activity"/>
    <property type="evidence" value="ECO:0007669"/>
    <property type="project" value="TreeGrafter"/>
</dbReference>
<accession>A0A7N1A7H5</accession>
<dbReference type="Gramene" id="Kaladp0867s0038.3.v1.1">
    <property type="protein sequence ID" value="Kaladp0867s0038.3.v1.1"/>
    <property type="gene ID" value="Kaladp0867s0038.v1.1"/>
</dbReference>
<dbReference type="EnsemblPlants" id="Kaladp0867s0038.3.v1.1">
    <property type="protein sequence ID" value="Kaladp0867s0038.3.v1.1"/>
    <property type="gene ID" value="Kaladp0867s0038.v1.1"/>
</dbReference>
<keyword evidence="1" id="KW-0479">Metal-binding</keyword>
<organism evidence="3 4">
    <name type="scientific">Kalanchoe fedtschenkoi</name>
    <name type="common">Lavender scallops</name>
    <name type="synonym">South American air plant</name>
    <dbReference type="NCBI Taxonomy" id="63787"/>
    <lineage>
        <taxon>Eukaryota</taxon>
        <taxon>Viridiplantae</taxon>
        <taxon>Streptophyta</taxon>
        <taxon>Embryophyta</taxon>
        <taxon>Tracheophyta</taxon>
        <taxon>Spermatophyta</taxon>
        <taxon>Magnoliopsida</taxon>
        <taxon>eudicotyledons</taxon>
        <taxon>Gunneridae</taxon>
        <taxon>Pentapetalae</taxon>
        <taxon>Saxifragales</taxon>
        <taxon>Crassulaceae</taxon>
        <taxon>Kalanchoe</taxon>
    </lineage>
</organism>
<evidence type="ECO:0000259" key="2">
    <source>
        <dbReference type="PROSITE" id="PS50089"/>
    </source>
</evidence>
<keyword evidence="1" id="KW-0863">Zinc-finger</keyword>
<dbReference type="PANTHER" id="PTHR15315">
    <property type="entry name" value="RING FINGER PROTEIN 41, 151"/>
    <property type="match status" value="1"/>
</dbReference>
<dbReference type="Pfam" id="PF13920">
    <property type="entry name" value="zf-C3HC4_3"/>
    <property type="match status" value="1"/>
</dbReference>
<reference evidence="3" key="1">
    <citation type="submission" date="2021-01" db="UniProtKB">
        <authorList>
            <consortium name="EnsemblPlants"/>
        </authorList>
    </citation>
    <scope>IDENTIFICATION</scope>
</reference>
<dbReference type="PANTHER" id="PTHR15315:SF22">
    <property type="entry name" value="OS01G0905700 PROTEIN"/>
    <property type="match status" value="1"/>
</dbReference>
<dbReference type="AlphaFoldDB" id="A0A7N1A7H5"/>